<gene>
    <name evidence="2" type="ordered locus">WS0731</name>
</gene>
<proteinExistence type="predicted"/>
<name>Q7MS63_WOLSU</name>
<dbReference type="eggNOG" id="COG3381">
    <property type="taxonomic scope" value="Bacteria"/>
</dbReference>
<evidence type="ECO:0000313" key="2">
    <source>
        <dbReference type="EMBL" id="CAE09851.1"/>
    </source>
</evidence>
<dbReference type="KEGG" id="wsu:WS0731"/>
<feature type="region of interest" description="Disordered" evidence="1">
    <location>
        <begin position="220"/>
        <end position="240"/>
    </location>
</feature>
<dbReference type="RefSeq" id="WP_011138651.1">
    <property type="nucleotide sequence ID" value="NC_005090.1"/>
</dbReference>
<accession>Q7MS63</accession>
<dbReference type="InterPro" id="IPR036411">
    <property type="entry name" value="TorD-like_sf"/>
</dbReference>
<keyword evidence="3" id="KW-1185">Reference proteome</keyword>
<protein>
    <submittedName>
        <fullName evidence="2">Uncharacterized protein</fullName>
    </submittedName>
</protein>
<dbReference type="STRING" id="273121.WS0731"/>
<dbReference type="Proteomes" id="UP000000422">
    <property type="component" value="Chromosome"/>
</dbReference>
<dbReference type="Gene3D" id="1.10.3480.10">
    <property type="entry name" value="TorD-like"/>
    <property type="match status" value="1"/>
</dbReference>
<evidence type="ECO:0000256" key="1">
    <source>
        <dbReference type="SAM" id="MobiDB-lite"/>
    </source>
</evidence>
<dbReference type="AlphaFoldDB" id="Q7MS63"/>
<reference evidence="2 3" key="1">
    <citation type="journal article" date="2003" name="Proc. Natl. Acad. Sci. U.S.A.">
        <title>Complete genome sequence and analysis of Wolinella succinogenes.</title>
        <authorList>
            <person name="Baar C."/>
            <person name="Eppinger M."/>
            <person name="Raddatz G."/>
            <person name="Simon JM."/>
            <person name="Lanz C."/>
            <person name="Klimmek O."/>
            <person name="Nandakumar R."/>
            <person name="Gross R."/>
            <person name="Rosinus A."/>
            <person name="Keller H."/>
            <person name="Jagtap P."/>
            <person name="Linke B."/>
            <person name="Meyer F."/>
            <person name="Lederer H."/>
            <person name="Schuster S.C."/>
        </authorList>
    </citation>
    <scope>NUCLEOTIDE SEQUENCE [LARGE SCALE GENOMIC DNA]</scope>
    <source>
        <strain evidence="3">ATCC 29543 / DSM 1740 / CCUG 13145 / JCM 31913 / LMG 7466 / NCTC 11488 / FDC 602W</strain>
    </source>
</reference>
<evidence type="ECO:0000313" key="3">
    <source>
        <dbReference type="Proteomes" id="UP000000422"/>
    </source>
</evidence>
<dbReference type="SUPFAM" id="SSF89155">
    <property type="entry name" value="TorD-like"/>
    <property type="match status" value="1"/>
</dbReference>
<dbReference type="InterPro" id="IPR020945">
    <property type="entry name" value="DMSO/NO3_reduct_chaperone"/>
</dbReference>
<dbReference type="Pfam" id="PF02613">
    <property type="entry name" value="Nitrate_red_del"/>
    <property type="match status" value="1"/>
</dbReference>
<organism evidence="3">
    <name type="scientific">Wolinella succinogenes (strain ATCC 29543 / DSM 1740 / CCUG 13145 / JCM 31913 / LMG 7466 / NCTC 11488 / FDC 602W)</name>
    <name type="common">Vibrio succinogenes</name>
    <dbReference type="NCBI Taxonomy" id="273121"/>
    <lineage>
        <taxon>Bacteria</taxon>
        <taxon>Pseudomonadati</taxon>
        <taxon>Campylobacterota</taxon>
        <taxon>Epsilonproteobacteria</taxon>
        <taxon>Campylobacterales</taxon>
        <taxon>Helicobacteraceae</taxon>
        <taxon>Wolinella</taxon>
    </lineage>
</organism>
<dbReference type="EMBL" id="BX571658">
    <property type="protein sequence ID" value="CAE09851.1"/>
    <property type="molecule type" value="Genomic_DNA"/>
</dbReference>
<sequence length="240" mass="27412">MDHANINKAREIYYSLLGIFLTYGRLEAQKEKAIEILEKIAAFPMTEEIVQDAKALASELGERGALAIEEEFDAVFINNLDAKAINLTASFYAEGQERGEKLLLTKEIITCTPKRKDESFVETEDNLGFLCTFLGYLVSDFEEKKHLELAKRLFAEVVNGYVDYVVIEILKHPNARFYRHIARILESFAEFERLYLEIPAPKKEEFKDISEALRQEMLGKSKKRVKRDLENSGGSCDIGS</sequence>
<dbReference type="HOGENOM" id="CLU_098311_0_0_7"/>